<reference evidence="3" key="1">
    <citation type="journal article" date="2019" name="Int. J. Syst. Evol. Microbiol.">
        <title>The Global Catalogue of Microorganisms (GCM) 10K type strain sequencing project: providing services to taxonomists for standard genome sequencing and annotation.</title>
        <authorList>
            <consortium name="The Broad Institute Genomics Platform"/>
            <consortium name="The Broad Institute Genome Sequencing Center for Infectious Disease"/>
            <person name="Wu L."/>
            <person name="Ma J."/>
        </authorList>
    </citation>
    <scope>NUCLEOTIDE SEQUENCE [LARGE SCALE GENOMIC DNA]</scope>
    <source>
        <strain evidence="3">JCM 3366</strain>
    </source>
</reference>
<dbReference type="Pfam" id="PF05565">
    <property type="entry name" value="Sipho_Gp157"/>
    <property type="match status" value="1"/>
</dbReference>
<gene>
    <name evidence="2" type="ORF">ACFPOD_05025</name>
</gene>
<evidence type="ECO:0000313" key="2">
    <source>
        <dbReference type="EMBL" id="MFC5584463.1"/>
    </source>
</evidence>
<comment type="caution">
    <text evidence="2">The sequence shown here is derived from an EMBL/GenBank/DDBJ whole genome shotgun (WGS) entry which is preliminary data.</text>
</comment>
<dbReference type="RefSeq" id="WP_223019745.1">
    <property type="nucleotide sequence ID" value="NZ_CP078143.1"/>
</dbReference>
<protein>
    <submittedName>
        <fullName evidence="2">Siphovirus Gp157 family protein</fullName>
    </submittedName>
</protein>
<accession>A0ABW0T5L3</accession>
<feature type="coiled-coil region" evidence="1">
    <location>
        <begin position="59"/>
        <end position="86"/>
    </location>
</feature>
<keyword evidence="3" id="KW-1185">Reference proteome</keyword>
<evidence type="ECO:0000313" key="3">
    <source>
        <dbReference type="Proteomes" id="UP001596107"/>
    </source>
</evidence>
<dbReference type="Proteomes" id="UP001596107">
    <property type="component" value="Unassembled WGS sequence"/>
</dbReference>
<organism evidence="2 3">
    <name type="scientific">Nitratireductor kimnyeongensis</name>
    <dbReference type="NCBI Taxonomy" id="430679"/>
    <lineage>
        <taxon>Bacteria</taxon>
        <taxon>Pseudomonadati</taxon>
        <taxon>Pseudomonadota</taxon>
        <taxon>Alphaproteobacteria</taxon>
        <taxon>Hyphomicrobiales</taxon>
        <taxon>Phyllobacteriaceae</taxon>
        <taxon>Nitratireductor</taxon>
    </lineage>
</organism>
<evidence type="ECO:0000256" key="1">
    <source>
        <dbReference type="SAM" id="Coils"/>
    </source>
</evidence>
<dbReference type="EMBL" id="JBHSNB010000001">
    <property type="protein sequence ID" value="MFC5584463.1"/>
    <property type="molecule type" value="Genomic_DNA"/>
</dbReference>
<keyword evidence="1" id="KW-0175">Coiled coil</keyword>
<sequence length="166" mass="18493">MNYQFEITALERAFADLVAAYPDLAEDDELRADMFEGETDADRILSRLLSEEREANALSGAAAERIKDLQARKARFERKKEAMRSLMLRLMQAGGLSKRQLPEGTVSVSKGRDKVEITDEAALPRWAYETVRKPDKKAILERLAANKNVKGAALVTGEPTLSVRAV</sequence>
<name>A0ABW0T5L3_9HYPH</name>
<dbReference type="InterPro" id="IPR008840">
    <property type="entry name" value="Sipho_Gp157"/>
</dbReference>
<proteinExistence type="predicted"/>